<organism evidence="2 3">
    <name type="scientific">Breznakibacter xylanolyticus</name>
    <dbReference type="NCBI Taxonomy" id="990"/>
    <lineage>
        <taxon>Bacteria</taxon>
        <taxon>Pseudomonadati</taxon>
        <taxon>Bacteroidota</taxon>
        <taxon>Bacteroidia</taxon>
        <taxon>Marinilabiliales</taxon>
        <taxon>Marinilabiliaceae</taxon>
        <taxon>Breznakibacter</taxon>
    </lineage>
</organism>
<dbReference type="Gene3D" id="2.40.50.180">
    <property type="entry name" value="CheA-289, Domain 4"/>
    <property type="match status" value="1"/>
</dbReference>
<dbReference type="InterPro" id="IPR039315">
    <property type="entry name" value="CheW"/>
</dbReference>
<accession>A0A2W7NJ38</accession>
<dbReference type="GO" id="GO:0005829">
    <property type="term" value="C:cytosol"/>
    <property type="evidence" value="ECO:0007669"/>
    <property type="project" value="TreeGrafter"/>
</dbReference>
<dbReference type="InterPro" id="IPR036061">
    <property type="entry name" value="CheW-like_dom_sf"/>
</dbReference>
<dbReference type="OrthoDB" id="9787997at2"/>
<dbReference type="Gene3D" id="2.30.30.40">
    <property type="entry name" value="SH3 Domains"/>
    <property type="match status" value="1"/>
</dbReference>
<evidence type="ECO:0000259" key="1">
    <source>
        <dbReference type="PROSITE" id="PS50851"/>
    </source>
</evidence>
<dbReference type="PROSITE" id="PS50851">
    <property type="entry name" value="CHEW"/>
    <property type="match status" value="1"/>
</dbReference>
<keyword evidence="3" id="KW-1185">Reference proteome</keyword>
<dbReference type="Proteomes" id="UP000249239">
    <property type="component" value="Unassembled WGS sequence"/>
</dbReference>
<dbReference type="SUPFAM" id="SSF50341">
    <property type="entry name" value="CheW-like"/>
    <property type="match status" value="1"/>
</dbReference>
<protein>
    <submittedName>
        <fullName evidence="2">Purine-binding chemotaxis protein CheW</fullName>
    </submittedName>
</protein>
<dbReference type="EMBL" id="QKZK01000012">
    <property type="protein sequence ID" value="PZX16724.1"/>
    <property type="molecule type" value="Genomic_DNA"/>
</dbReference>
<dbReference type="GO" id="GO:0007165">
    <property type="term" value="P:signal transduction"/>
    <property type="evidence" value="ECO:0007669"/>
    <property type="project" value="InterPro"/>
</dbReference>
<reference evidence="2 3" key="1">
    <citation type="submission" date="2018-06" db="EMBL/GenBank/DDBJ databases">
        <title>Genomic Encyclopedia of Archaeal and Bacterial Type Strains, Phase II (KMG-II): from individual species to whole genera.</title>
        <authorList>
            <person name="Goeker M."/>
        </authorList>
    </citation>
    <scope>NUCLEOTIDE SEQUENCE [LARGE SCALE GENOMIC DNA]</scope>
    <source>
        <strain evidence="2 3">DSM 6779</strain>
    </source>
</reference>
<sequence length="157" mass="17689">MSNTSSTYLAFKISDHLFGVNVDRVMEISEYRAPKPIPESPSYVLGVVEFREHVVPQIDTAQKFNMPPIDITAMTCMVVLELQNLDLAKKFRVAILVDSVSDVFEATEDNTVPFTDDFHPQYLTASYKTNHGMVMILDADKVFSIKDVIALDKLVRS</sequence>
<dbReference type="InterPro" id="IPR002545">
    <property type="entry name" value="CheW-lke_dom"/>
</dbReference>
<evidence type="ECO:0000313" key="2">
    <source>
        <dbReference type="EMBL" id="PZX16724.1"/>
    </source>
</evidence>
<dbReference type="SMART" id="SM00260">
    <property type="entry name" value="CheW"/>
    <property type="match status" value="1"/>
</dbReference>
<dbReference type="AlphaFoldDB" id="A0A2W7NJ38"/>
<evidence type="ECO:0000313" key="3">
    <source>
        <dbReference type="Proteomes" id="UP000249239"/>
    </source>
</evidence>
<dbReference type="Pfam" id="PF01584">
    <property type="entry name" value="CheW"/>
    <property type="match status" value="1"/>
</dbReference>
<comment type="caution">
    <text evidence="2">The sequence shown here is derived from an EMBL/GenBank/DDBJ whole genome shotgun (WGS) entry which is preliminary data.</text>
</comment>
<dbReference type="RefSeq" id="WP_111445578.1">
    <property type="nucleotide sequence ID" value="NZ_QKZK01000012.1"/>
</dbReference>
<dbReference type="PANTHER" id="PTHR22617:SF23">
    <property type="entry name" value="CHEMOTAXIS PROTEIN CHEW"/>
    <property type="match status" value="1"/>
</dbReference>
<feature type="domain" description="CheW-like" evidence="1">
    <location>
        <begin position="5"/>
        <end position="148"/>
    </location>
</feature>
<dbReference type="GO" id="GO:0006935">
    <property type="term" value="P:chemotaxis"/>
    <property type="evidence" value="ECO:0007669"/>
    <property type="project" value="InterPro"/>
</dbReference>
<proteinExistence type="predicted"/>
<name>A0A2W7NJ38_9BACT</name>
<dbReference type="PANTHER" id="PTHR22617">
    <property type="entry name" value="CHEMOTAXIS SENSOR HISTIDINE KINASE-RELATED"/>
    <property type="match status" value="1"/>
</dbReference>
<gene>
    <name evidence="2" type="ORF">LX69_01794</name>
</gene>